<evidence type="ECO:0000313" key="3">
    <source>
        <dbReference type="Proteomes" id="UP000515860"/>
    </source>
</evidence>
<keyword evidence="3" id="KW-1185">Reference proteome</keyword>
<dbReference type="Pfam" id="PF00128">
    <property type="entry name" value="Alpha-amylase"/>
    <property type="match status" value="1"/>
</dbReference>
<dbReference type="Gene3D" id="3.20.20.80">
    <property type="entry name" value="Glycosidases"/>
    <property type="match status" value="2"/>
</dbReference>
<feature type="domain" description="Glycosyl hydrolase family 13 catalytic" evidence="1">
    <location>
        <begin position="39"/>
        <end position="146"/>
    </location>
</feature>
<dbReference type="PANTHER" id="PTHR10357:SF178">
    <property type="entry name" value="OLIGO-1,6-GLUCOSIDASE 3-RELATED"/>
    <property type="match status" value="1"/>
</dbReference>
<dbReference type="EMBL" id="CP060635">
    <property type="protein sequence ID" value="QNM07284.1"/>
    <property type="molecule type" value="Genomic_DNA"/>
</dbReference>
<dbReference type="KEGG" id="whj:H9Q79_10000"/>
<dbReference type="GO" id="GO:0009313">
    <property type="term" value="P:oligosaccharide catabolic process"/>
    <property type="evidence" value="ECO:0007669"/>
    <property type="project" value="TreeGrafter"/>
</dbReference>
<evidence type="ECO:0000259" key="1">
    <source>
        <dbReference type="Pfam" id="PF00128"/>
    </source>
</evidence>
<evidence type="ECO:0000313" key="2">
    <source>
        <dbReference type="EMBL" id="QNM07284.1"/>
    </source>
</evidence>
<name>A0A7G9G902_9FIRM</name>
<proteinExistence type="predicted"/>
<accession>A0A7G9G902</accession>
<dbReference type="Gene3D" id="3.90.400.10">
    <property type="entry name" value="Oligo-1,6-glucosidase, Domain 2"/>
    <property type="match status" value="1"/>
</dbReference>
<organism evidence="2 3">
    <name type="scientific">Wansuia hejianensis</name>
    <dbReference type="NCBI Taxonomy" id="2763667"/>
    <lineage>
        <taxon>Bacteria</taxon>
        <taxon>Bacillati</taxon>
        <taxon>Bacillota</taxon>
        <taxon>Clostridia</taxon>
        <taxon>Lachnospirales</taxon>
        <taxon>Lachnospiraceae</taxon>
        <taxon>Wansuia</taxon>
    </lineage>
</organism>
<sequence>MEKKWWLETRAYQVYPKSFYDSDGDGTGDLRGIIRKLDYLHLFHRKQPDLNWENPEVREAIYQMVNWWLDKGIAGFRIDAIINIKKALPFRDYPADRPDGLCSVQNMLKEARGIGVFLTELKKRAFEPHQAFAVGEVFDEKEEELPDFIGDGGCCLRSFPSGPGRAGEYHCLLPHGRRQVPSDDRELSE</sequence>
<gene>
    <name evidence="2" type="ORF">H9Q79_10000</name>
</gene>
<dbReference type="InterPro" id="IPR045857">
    <property type="entry name" value="O16G_dom_2"/>
</dbReference>
<dbReference type="PANTHER" id="PTHR10357">
    <property type="entry name" value="ALPHA-AMYLASE FAMILY MEMBER"/>
    <property type="match status" value="1"/>
</dbReference>
<dbReference type="GO" id="GO:0004556">
    <property type="term" value="F:alpha-amylase activity"/>
    <property type="evidence" value="ECO:0007669"/>
    <property type="project" value="TreeGrafter"/>
</dbReference>
<dbReference type="SUPFAM" id="SSF51445">
    <property type="entry name" value="(Trans)glycosidases"/>
    <property type="match status" value="1"/>
</dbReference>
<dbReference type="InterPro" id="IPR006047">
    <property type="entry name" value="GH13_cat_dom"/>
</dbReference>
<reference evidence="2 3" key="1">
    <citation type="submission" date="2020-08" db="EMBL/GenBank/DDBJ databases">
        <authorList>
            <person name="Liu C."/>
            <person name="Sun Q."/>
        </authorList>
    </citation>
    <scope>NUCLEOTIDE SEQUENCE [LARGE SCALE GENOMIC DNA]</scope>
    <source>
        <strain evidence="2 3">NSJ-29</strain>
    </source>
</reference>
<dbReference type="Proteomes" id="UP000515860">
    <property type="component" value="Chromosome"/>
</dbReference>
<protein>
    <recommendedName>
        <fullName evidence="1">Glycosyl hydrolase family 13 catalytic domain-containing protein</fullName>
    </recommendedName>
</protein>
<dbReference type="AlphaFoldDB" id="A0A7G9G902"/>
<dbReference type="InterPro" id="IPR017853">
    <property type="entry name" value="GH"/>
</dbReference>